<gene>
    <name evidence="6" type="ordered locus">Metvu_0976</name>
</gene>
<dbReference type="InterPro" id="IPR036388">
    <property type="entry name" value="WH-like_DNA-bd_sf"/>
</dbReference>
<keyword evidence="1" id="KW-0489">Methyltransferase</keyword>
<proteinExistence type="predicted"/>
<dbReference type="PANTHER" id="PTHR11746">
    <property type="entry name" value="O-METHYLTRANSFERASE"/>
    <property type="match status" value="1"/>
</dbReference>
<dbReference type="InterPro" id="IPR029063">
    <property type="entry name" value="SAM-dependent_MTases_sf"/>
</dbReference>
<dbReference type="HOGENOM" id="CLU_005533_4_3_2"/>
<keyword evidence="2" id="KW-0808">Transferase</keyword>
<dbReference type="RefSeq" id="WP_015733054.1">
    <property type="nucleotide sequence ID" value="NC_013407.1"/>
</dbReference>
<dbReference type="GeneID" id="8513313"/>
<dbReference type="Gene3D" id="3.40.50.150">
    <property type="entry name" value="Vaccinia Virus protein VP39"/>
    <property type="match status" value="1"/>
</dbReference>
<dbReference type="SUPFAM" id="SSF53335">
    <property type="entry name" value="S-adenosyl-L-methionine-dependent methyltransferases"/>
    <property type="match status" value="1"/>
</dbReference>
<protein>
    <submittedName>
        <fullName evidence="6">O-methyltransferase family 2</fullName>
    </submittedName>
</protein>
<evidence type="ECO:0000259" key="4">
    <source>
        <dbReference type="Pfam" id="PF00891"/>
    </source>
</evidence>
<dbReference type="Pfam" id="PF00891">
    <property type="entry name" value="Methyltransf_2"/>
    <property type="match status" value="1"/>
</dbReference>
<dbReference type="EMBL" id="CP001787">
    <property type="protein sequence ID" value="ACX72834.1"/>
    <property type="molecule type" value="Genomic_DNA"/>
</dbReference>
<feature type="domain" description="O-methyltransferase C-terminal" evidence="4">
    <location>
        <begin position="163"/>
        <end position="267"/>
    </location>
</feature>
<evidence type="ECO:0000313" key="7">
    <source>
        <dbReference type="Proteomes" id="UP000002063"/>
    </source>
</evidence>
<dbReference type="GO" id="GO:0032259">
    <property type="term" value="P:methylation"/>
    <property type="evidence" value="ECO:0007669"/>
    <property type="project" value="UniProtKB-KW"/>
</dbReference>
<dbReference type="Pfam" id="PF08100">
    <property type="entry name" value="Dimerisation"/>
    <property type="match status" value="1"/>
</dbReference>
<dbReference type="STRING" id="579137.Metvu_0976"/>
<dbReference type="InterPro" id="IPR036390">
    <property type="entry name" value="WH_DNA-bd_sf"/>
</dbReference>
<evidence type="ECO:0000256" key="2">
    <source>
        <dbReference type="ARBA" id="ARBA00022679"/>
    </source>
</evidence>
<keyword evidence="7" id="KW-1185">Reference proteome</keyword>
<dbReference type="OrthoDB" id="146767at2157"/>
<evidence type="ECO:0000259" key="5">
    <source>
        <dbReference type="Pfam" id="PF08100"/>
    </source>
</evidence>
<dbReference type="InterPro" id="IPR012967">
    <property type="entry name" value="COMT_dimerisation"/>
</dbReference>
<evidence type="ECO:0000256" key="1">
    <source>
        <dbReference type="ARBA" id="ARBA00022603"/>
    </source>
</evidence>
<sequence>MLLNLPDKSPEKILEIFNEVYTKTKLFYLLKTAIELGLFDHLEEFRSVEELAEILKIDVVMTEYILKVLEEIGLIECKTKNGKRQYKNTEISNIFLKEGSFYSLRDPIHSCFENIKNWENLSDILKNKKYRKKEDINSFFPKVIKKLADECKCWELQKILEYIAKYEEFKNAKKLLDLGGGHGLYAIGFTLLNKNLKSYVFDLPDVVKETQKFIKKYNAKNVFTIAGNFYTDDIGNGYDIIFCSYNPGGKNPKIAQKVYNALNKGGLFINKQFFPEKESIEDFLDNIEWNMFDAEGLKKDKRKYTFKGDLNLEKYLDYLKKLGFKIIEVKDINQILGIKYGKAKIIIAKKI</sequence>
<dbReference type="KEGG" id="mvu:Metvu_0976"/>
<feature type="domain" description="O-methyltransferase dimerisation" evidence="5">
    <location>
        <begin position="29"/>
        <end position="97"/>
    </location>
</feature>
<evidence type="ECO:0000256" key="3">
    <source>
        <dbReference type="ARBA" id="ARBA00022691"/>
    </source>
</evidence>
<dbReference type="GO" id="GO:0008171">
    <property type="term" value="F:O-methyltransferase activity"/>
    <property type="evidence" value="ECO:0007669"/>
    <property type="project" value="InterPro"/>
</dbReference>
<dbReference type="AlphaFoldDB" id="C9RGY2"/>
<name>C9RGY2_METVM</name>
<evidence type="ECO:0000313" key="6">
    <source>
        <dbReference type="EMBL" id="ACX72834.1"/>
    </source>
</evidence>
<dbReference type="Gene3D" id="1.10.10.10">
    <property type="entry name" value="Winged helix-like DNA-binding domain superfamily/Winged helix DNA-binding domain"/>
    <property type="match status" value="1"/>
</dbReference>
<keyword evidence="3" id="KW-0949">S-adenosyl-L-methionine</keyword>
<dbReference type="SUPFAM" id="SSF46785">
    <property type="entry name" value="Winged helix' DNA-binding domain"/>
    <property type="match status" value="1"/>
</dbReference>
<reference evidence="6" key="1">
    <citation type="submission" date="2009-10" db="EMBL/GenBank/DDBJ databases">
        <title>Complete sequence of chromosome of Methanocaldococcus vulcanius M7.</title>
        <authorList>
            <consortium name="US DOE Joint Genome Institute"/>
            <person name="Lucas S."/>
            <person name="Copeland A."/>
            <person name="Lapidus A."/>
            <person name="Glavina del Rio T."/>
            <person name="Dalin E."/>
            <person name="Tice H."/>
            <person name="Bruce D."/>
            <person name="Goodwin L."/>
            <person name="Pitluck S."/>
            <person name="Lcollab F.I."/>
            <person name="Brettin T."/>
            <person name="Detter J.C."/>
            <person name="Han C."/>
            <person name="Tapia R."/>
            <person name="Kuske C.R."/>
            <person name="Schmutz J."/>
            <person name="Larimer F."/>
            <person name="Land M."/>
            <person name="Hauser L."/>
            <person name="Kyrpides N."/>
            <person name="Ovchinikova G."/>
            <person name="Sieprawska-Lupa M."/>
            <person name="Whitman W.B."/>
            <person name="Woyke T."/>
        </authorList>
    </citation>
    <scope>NUCLEOTIDE SEQUENCE [LARGE SCALE GENOMIC DNA]</scope>
    <source>
        <strain evidence="6">M7</strain>
    </source>
</reference>
<dbReference type="InterPro" id="IPR001077">
    <property type="entry name" value="COMT_C"/>
</dbReference>
<organism evidence="6 7">
    <name type="scientific">Methanocaldococcus vulcanius (strain ATCC 700851 / DSM 12094 / M7)</name>
    <name type="common">Methanococcus vulcanius</name>
    <dbReference type="NCBI Taxonomy" id="579137"/>
    <lineage>
        <taxon>Archaea</taxon>
        <taxon>Methanobacteriati</taxon>
        <taxon>Methanobacteriota</taxon>
        <taxon>Methanomada group</taxon>
        <taxon>Methanococci</taxon>
        <taxon>Methanococcales</taxon>
        <taxon>Methanocaldococcaceae</taxon>
        <taxon>Methanocaldococcus</taxon>
    </lineage>
</organism>
<dbReference type="GO" id="GO:0046983">
    <property type="term" value="F:protein dimerization activity"/>
    <property type="evidence" value="ECO:0007669"/>
    <property type="project" value="InterPro"/>
</dbReference>
<accession>C9RGY2</accession>
<dbReference type="InterPro" id="IPR016461">
    <property type="entry name" value="COMT-like"/>
</dbReference>
<dbReference type="eggNOG" id="arCOG03411">
    <property type="taxonomic scope" value="Archaea"/>
</dbReference>
<dbReference type="Proteomes" id="UP000002063">
    <property type="component" value="Chromosome"/>
</dbReference>
<dbReference type="PROSITE" id="PS51683">
    <property type="entry name" value="SAM_OMT_II"/>
    <property type="match status" value="1"/>
</dbReference>